<evidence type="ECO:0000256" key="1">
    <source>
        <dbReference type="SAM" id="MobiDB-lite"/>
    </source>
</evidence>
<dbReference type="InterPro" id="IPR013320">
    <property type="entry name" value="ConA-like_dom_sf"/>
</dbReference>
<comment type="caution">
    <text evidence="4">The sequence shown here is derived from an EMBL/GenBank/DDBJ whole genome shotgun (WGS) entry which is preliminary data.</text>
</comment>
<dbReference type="Pfam" id="PF13927">
    <property type="entry name" value="Ig_3"/>
    <property type="match status" value="2"/>
</dbReference>
<evidence type="ECO:0000313" key="4">
    <source>
        <dbReference type="EMBL" id="OWF53190.1"/>
    </source>
</evidence>
<feature type="domain" description="MAM" evidence="2">
    <location>
        <begin position="368"/>
        <end position="531"/>
    </location>
</feature>
<gene>
    <name evidence="4" type="ORF">KP79_PYT00490</name>
</gene>
<feature type="compositionally biased region" description="Gly residues" evidence="1">
    <location>
        <begin position="214"/>
        <end position="223"/>
    </location>
</feature>
<feature type="domain" description="Ig-like" evidence="3">
    <location>
        <begin position="278"/>
        <end position="360"/>
    </location>
</feature>
<feature type="domain" description="MAM" evidence="2">
    <location>
        <begin position="792"/>
        <end position="953"/>
    </location>
</feature>
<protein>
    <recommendedName>
        <fullName evidence="6">MAM and LDL-receptor class A domain-containing protein 1</fullName>
    </recommendedName>
</protein>
<dbReference type="CDD" id="cd00096">
    <property type="entry name" value="Ig"/>
    <property type="match status" value="1"/>
</dbReference>
<dbReference type="Proteomes" id="UP000242188">
    <property type="component" value="Unassembled WGS sequence"/>
</dbReference>
<dbReference type="OrthoDB" id="412155at2759"/>
<dbReference type="AlphaFoldDB" id="A0A210QWQ6"/>
<dbReference type="PROSITE" id="PS50060">
    <property type="entry name" value="MAM_2"/>
    <property type="match status" value="3"/>
</dbReference>
<evidence type="ECO:0000259" key="3">
    <source>
        <dbReference type="PROSITE" id="PS50835"/>
    </source>
</evidence>
<dbReference type="InterPro" id="IPR008160">
    <property type="entry name" value="Collagen"/>
</dbReference>
<dbReference type="SMART" id="SM00409">
    <property type="entry name" value="IG"/>
    <property type="match status" value="2"/>
</dbReference>
<dbReference type="InterPro" id="IPR003599">
    <property type="entry name" value="Ig_sub"/>
</dbReference>
<dbReference type="CDD" id="cd06263">
    <property type="entry name" value="MAM"/>
    <property type="match status" value="3"/>
</dbReference>
<dbReference type="PROSITE" id="PS50835">
    <property type="entry name" value="IG_LIKE"/>
    <property type="match status" value="2"/>
</dbReference>
<reference evidence="4 5" key="1">
    <citation type="journal article" date="2017" name="Nat. Ecol. Evol.">
        <title>Scallop genome provides insights into evolution of bilaterian karyotype and development.</title>
        <authorList>
            <person name="Wang S."/>
            <person name="Zhang J."/>
            <person name="Jiao W."/>
            <person name="Li J."/>
            <person name="Xun X."/>
            <person name="Sun Y."/>
            <person name="Guo X."/>
            <person name="Huan P."/>
            <person name="Dong B."/>
            <person name="Zhang L."/>
            <person name="Hu X."/>
            <person name="Sun X."/>
            <person name="Wang J."/>
            <person name="Zhao C."/>
            <person name="Wang Y."/>
            <person name="Wang D."/>
            <person name="Huang X."/>
            <person name="Wang R."/>
            <person name="Lv J."/>
            <person name="Li Y."/>
            <person name="Zhang Z."/>
            <person name="Liu B."/>
            <person name="Lu W."/>
            <person name="Hui Y."/>
            <person name="Liang J."/>
            <person name="Zhou Z."/>
            <person name="Hou R."/>
            <person name="Li X."/>
            <person name="Liu Y."/>
            <person name="Li H."/>
            <person name="Ning X."/>
            <person name="Lin Y."/>
            <person name="Zhao L."/>
            <person name="Xing Q."/>
            <person name="Dou J."/>
            <person name="Li Y."/>
            <person name="Mao J."/>
            <person name="Guo H."/>
            <person name="Dou H."/>
            <person name="Li T."/>
            <person name="Mu C."/>
            <person name="Jiang W."/>
            <person name="Fu Q."/>
            <person name="Fu X."/>
            <person name="Miao Y."/>
            <person name="Liu J."/>
            <person name="Yu Q."/>
            <person name="Li R."/>
            <person name="Liao H."/>
            <person name="Li X."/>
            <person name="Kong Y."/>
            <person name="Jiang Z."/>
            <person name="Chourrout D."/>
            <person name="Li R."/>
            <person name="Bao Z."/>
        </authorList>
    </citation>
    <scope>NUCLEOTIDE SEQUENCE [LARGE SCALE GENOMIC DNA]</scope>
    <source>
        <strain evidence="4 5">PY_sf001</strain>
    </source>
</reference>
<dbReference type="PROSITE" id="PS00740">
    <property type="entry name" value="MAM_1"/>
    <property type="match status" value="1"/>
</dbReference>
<dbReference type="InterPro" id="IPR051560">
    <property type="entry name" value="MAM_domain-containing"/>
</dbReference>
<dbReference type="InterPro" id="IPR007110">
    <property type="entry name" value="Ig-like_dom"/>
</dbReference>
<evidence type="ECO:0000259" key="2">
    <source>
        <dbReference type="PROSITE" id="PS50060"/>
    </source>
</evidence>
<dbReference type="InterPro" id="IPR000998">
    <property type="entry name" value="MAM_dom"/>
</dbReference>
<evidence type="ECO:0000313" key="5">
    <source>
        <dbReference type="Proteomes" id="UP000242188"/>
    </source>
</evidence>
<dbReference type="InterPro" id="IPR036179">
    <property type="entry name" value="Ig-like_dom_sf"/>
</dbReference>
<dbReference type="PANTHER" id="PTHR23282:SF101">
    <property type="entry name" value="MAM DOMAIN-CONTAINING PROTEIN"/>
    <property type="match status" value="1"/>
</dbReference>
<feature type="domain" description="Ig-like" evidence="3">
    <location>
        <begin position="540"/>
        <end position="615"/>
    </location>
</feature>
<feature type="domain" description="MAM" evidence="2">
    <location>
        <begin position="620"/>
        <end position="784"/>
    </location>
</feature>
<evidence type="ECO:0008006" key="6">
    <source>
        <dbReference type="Google" id="ProtNLM"/>
    </source>
</evidence>
<keyword evidence="5" id="KW-1185">Reference proteome</keyword>
<name>A0A210QWQ6_MIZYE</name>
<dbReference type="InterPro" id="IPR003598">
    <property type="entry name" value="Ig_sub2"/>
</dbReference>
<dbReference type="EMBL" id="NEDP02001484">
    <property type="protein sequence ID" value="OWF53190.1"/>
    <property type="molecule type" value="Genomic_DNA"/>
</dbReference>
<dbReference type="STRING" id="6573.A0A210QWQ6"/>
<accession>A0A210QWQ6</accession>
<dbReference type="SUPFAM" id="SSF48726">
    <property type="entry name" value="Immunoglobulin"/>
    <property type="match status" value="2"/>
</dbReference>
<feature type="region of interest" description="Disordered" evidence="1">
    <location>
        <begin position="171"/>
        <end position="260"/>
    </location>
</feature>
<dbReference type="Pfam" id="PF01391">
    <property type="entry name" value="Collagen"/>
    <property type="match status" value="2"/>
</dbReference>
<organism evidence="4 5">
    <name type="scientific">Mizuhopecten yessoensis</name>
    <name type="common">Japanese scallop</name>
    <name type="synonym">Patinopecten yessoensis</name>
    <dbReference type="NCBI Taxonomy" id="6573"/>
    <lineage>
        <taxon>Eukaryota</taxon>
        <taxon>Metazoa</taxon>
        <taxon>Spiralia</taxon>
        <taxon>Lophotrochozoa</taxon>
        <taxon>Mollusca</taxon>
        <taxon>Bivalvia</taxon>
        <taxon>Autobranchia</taxon>
        <taxon>Pteriomorphia</taxon>
        <taxon>Pectinida</taxon>
        <taxon>Pectinoidea</taxon>
        <taxon>Pectinidae</taxon>
        <taxon>Mizuhopecten</taxon>
    </lineage>
</organism>
<feature type="compositionally biased region" description="Low complexity" evidence="1">
    <location>
        <begin position="227"/>
        <end position="239"/>
    </location>
</feature>
<dbReference type="GO" id="GO:0016020">
    <property type="term" value="C:membrane"/>
    <property type="evidence" value="ECO:0007669"/>
    <property type="project" value="InterPro"/>
</dbReference>
<dbReference type="SUPFAM" id="SSF49899">
    <property type="entry name" value="Concanavalin A-like lectins/glucanases"/>
    <property type="match status" value="3"/>
</dbReference>
<dbReference type="InterPro" id="IPR013783">
    <property type="entry name" value="Ig-like_fold"/>
</dbReference>
<dbReference type="Gene3D" id="2.60.40.10">
    <property type="entry name" value="Immunoglobulins"/>
    <property type="match status" value="2"/>
</dbReference>
<dbReference type="PANTHER" id="PTHR23282">
    <property type="entry name" value="APICAL ENDOSOMAL GLYCOPROTEIN PRECURSOR"/>
    <property type="match status" value="1"/>
</dbReference>
<dbReference type="Gene3D" id="2.60.120.200">
    <property type="match status" value="3"/>
</dbReference>
<dbReference type="SMART" id="SM00137">
    <property type="entry name" value="MAM"/>
    <property type="match status" value="3"/>
</dbReference>
<dbReference type="Pfam" id="PF00629">
    <property type="entry name" value="MAM"/>
    <property type="match status" value="3"/>
</dbReference>
<proteinExistence type="predicted"/>
<dbReference type="SMART" id="SM00408">
    <property type="entry name" value="IGc2"/>
    <property type="match status" value="2"/>
</dbReference>
<sequence>MVTENHSAGRLPSILALLFVTLHVSAFVAVTVLQFRHVRELEQNLSVRRADIADLVNTCGTARHGQHSLHLFKRSLDELARKNATFDVTWKLVNSRQTTSVSSLMSSVLQAQEQQLIQKCSGDVKICLSGDIGDPGTKGDKGFPGAKGDTGAPGIAGIQGPAGLKGTNGISGTAGTKGHKGLKGTNGPHGLKGEAGTRGSKGLLGPIGATGSPGAKGGIGETGENGMKGPKGSPGLKGKSGADGVHGLSGMKGDTGDQGPHGLPAVYTGPVCGCIEAPYISTSQESIPGTIGGSLSLTCLSDGSPPSAVTWYKINDPGCKVNGTSGNILTISNLEPSDIGQYMCVASNSHGNASKSVDVTTTDSLQVLECSFESQTICHWTQSRDNKINMTINYGSAGTSATGPSVDHTLVTATGKYLYLGSSPTLVDQTSRIESMTVPANQDQCFTAWYKLDDRNSGSLQIYKKSCDGSPEQMLLSKAGNHGQGWHEVSVSIPADPAMGVKLIIQAKSGNNIQGYIALDDLHLTNGLCAFPPPVIAGSPNVTLTTPIASQQVLTCNASGNPDPTITWSKPTSCQTLIATGNSHTLNPITFGDGGKYTCTATNGAGNTTRDFILKINGNLNCDLDHRDMCGWASDTSNAADTWQFHSGNTASSNTGPSNDHTKGTSNGLYLYLEASGKAPNATVVLMSPTLPALNDVCLKFWYNMNGLEIGGLNVYTKDCQGVKSNIISYVGDKGDIWQQSCSKILPLSYEYNLYIEGVVGTGFRGDIAIDDIKLSAGSCGCSSSTSGSVNASCDFETDLCGWTQDTIPADDFDWTLNSGPTASVDTGPSGDHTTGTGQYVYIEASSPNSSGDVAHLVSPALNAGQSYCLDYWYHMFGANVGTITVYTQAMRTKTRLRTLDLQYGNRGDHWVHNRVDVTMETLPFNVVISGAVGTDYSSDLALDDIKLSPGAC</sequence>